<dbReference type="CDD" id="cd00090">
    <property type="entry name" value="HTH_ARSR"/>
    <property type="match status" value="1"/>
</dbReference>
<keyword evidence="3" id="KW-1185">Reference proteome</keyword>
<dbReference type="Pfam" id="PF12840">
    <property type="entry name" value="HTH_20"/>
    <property type="match status" value="1"/>
</dbReference>
<sequence length="193" mass="20596">MASGPSLVDLLRHPVRWRITQALIGRSMTTGELRDALPEIPSTSLYRQVGALAEAGVLEVVDERRVRGAVERTYALHTGAGDGDPADADGLRAMFTVFTAGLAADLDRYLERPDIDPARDGVSFRQAALLLTDDELRALAERLGEAIAPFLDNAPAPGRTRRVLSTLLIPDTRPDPAPPADASGKPPSGRPAS</sequence>
<name>A0ABT1AAW8_9PSEU</name>
<feature type="region of interest" description="Disordered" evidence="1">
    <location>
        <begin position="169"/>
        <end position="193"/>
    </location>
</feature>
<dbReference type="Proteomes" id="UP001165283">
    <property type="component" value="Unassembled WGS sequence"/>
</dbReference>
<dbReference type="EMBL" id="JAGSOV010000078">
    <property type="protein sequence ID" value="MCO1660190.1"/>
    <property type="molecule type" value="Genomic_DNA"/>
</dbReference>
<dbReference type="RefSeq" id="WP_252445550.1">
    <property type="nucleotide sequence ID" value="NZ_JAGSOV010000078.1"/>
</dbReference>
<accession>A0ABT1AAW8</accession>
<dbReference type="InterPro" id="IPR011991">
    <property type="entry name" value="ArsR-like_HTH"/>
</dbReference>
<dbReference type="Gene3D" id="6.10.140.2180">
    <property type="match status" value="1"/>
</dbReference>
<evidence type="ECO:0000256" key="1">
    <source>
        <dbReference type="SAM" id="MobiDB-lite"/>
    </source>
</evidence>
<evidence type="ECO:0000313" key="2">
    <source>
        <dbReference type="EMBL" id="MCO1660190.1"/>
    </source>
</evidence>
<proteinExistence type="predicted"/>
<organism evidence="2 3">
    <name type="scientific">Pseudonocardia humida</name>
    <dbReference type="NCBI Taxonomy" id="2800819"/>
    <lineage>
        <taxon>Bacteria</taxon>
        <taxon>Bacillati</taxon>
        <taxon>Actinomycetota</taxon>
        <taxon>Actinomycetes</taxon>
        <taxon>Pseudonocardiales</taxon>
        <taxon>Pseudonocardiaceae</taxon>
        <taxon>Pseudonocardia</taxon>
    </lineage>
</organism>
<dbReference type="SUPFAM" id="SSF46785">
    <property type="entry name" value="Winged helix' DNA-binding domain"/>
    <property type="match status" value="1"/>
</dbReference>
<dbReference type="InterPro" id="IPR036388">
    <property type="entry name" value="WH-like_DNA-bd_sf"/>
</dbReference>
<dbReference type="Gene3D" id="1.10.10.10">
    <property type="entry name" value="Winged helix-like DNA-binding domain superfamily/Winged helix DNA-binding domain"/>
    <property type="match status" value="1"/>
</dbReference>
<evidence type="ECO:0000313" key="3">
    <source>
        <dbReference type="Proteomes" id="UP001165283"/>
    </source>
</evidence>
<gene>
    <name evidence="2" type="ORF">KDL28_34530</name>
</gene>
<protein>
    <submittedName>
        <fullName evidence="2">Helix-turn-helix domain-containing protein</fullName>
    </submittedName>
</protein>
<reference evidence="2" key="1">
    <citation type="submission" date="2021-04" db="EMBL/GenBank/DDBJ databases">
        <title>Pseudonocardia sp. nov., isolated from sandy soil of mangrove forest.</title>
        <authorList>
            <person name="Zan Z."/>
            <person name="Huang R."/>
            <person name="Liu W."/>
        </authorList>
    </citation>
    <scope>NUCLEOTIDE SEQUENCE</scope>
    <source>
        <strain evidence="2">S2-4</strain>
    </source>
</reference>
<comment type="caution">
    <text evidence="2">The sequence shown here is derived from an EMBL/GenBank/DDBJ whole genome shotgun (WGS) entry which is preliminary data.</text>
</comment>
<dbReference type="InterPro" id="IPR036390">
    <property type="entry name" value="WH_DNA-bd_sf"/>
</dbReference>